<reference evidence="10 11" key="1">
    <citation type="submission" date="2020-04" db="EMBL/GenBank/DDBJ databases">
        <authorList>
            <person name="Hitch T.C.A."/>
            <person name="Wylensek D."/>
            <person name="Clavel T."/>
        </authorList>
    </citation>
    <scope>NUCLEOTIDE SEQUENCE [LARGE SCALE GENOMIC DNA]</scope>
    <source>
        <strain evidence="10 11">WCA-386-APC-2A</strain>
    </source>
</reference>
<accession>A0A848EX30</accession>
<evidence type="ECO:0000313" key="10">
    <source>
        <dbReference type="EMBL" id="NMK39997.1"/>
    </source>
</evidence>
<dbReference type="AlphaFoldDB" id="A0A848EX30"/>
<name>A0A848EX30_MEGEL</name>
<dbReference type="EMBL" id="JABBJH010000029">
    <property type="protein sequence ID" value="NMK39997.1"/>
    <property type="molecule type" value="Genomic_DNA"/>
</dbReference>
<evidence type="ECO:0000256" key="2">
    <source>
        <dbReference type="ARBA" id="ARBA00012438"/>
    </source>
</evidence>
<keyword evidence="5" id="KW-0547">Nucleotide-binding</keyword>
<comment type="caution">
    <text evidence="10">The sequence shown here is derived from an EMBL/GenBank/DDBJ whole genome shotgun (WGS) entry which is preliminary data.</text>
</comment>
<proteinExistence type="predicted"/>
<evidence type="ECO:0000256" key="3">
    <source>
        <dbReference type="ARBA" id="ARBA00022553"/>
    </source>
</evidence>
<keyword evidence="6 10" id="KW-0418">Kinase</keyword>
<organism evidence="10 11">
    <name type="scientific">Megasphaera elsdenii</name>
    <dbReference type="NCBI Taxonomy" id="907"/>
    <lineage>
        <taxon>Bacteria</taxon>
        <taxon>Bacillati</taxon>
        <taxon>Bacillota</taxon>
        <taxon>Negativicutes</taxon>
        <taxon>Veillonellales</taxon>
        <taxon>Veillonellaceae</taxon>
        <taxon>Megasphaera</taxon>
    </lineage>
</organism>
<dbReference type="InterPro" id="IPR038424">
    <property type="entry name" value="H_kinase_PdtaS_GAF_sf"/>
</dbReference>
<gene>
    <name evidence="10" type="ORF">HG933_11605</name>
</gene>
<keyword evidence="3" id="KW-0597">Phosphoprotein</keyword>
<keyword evidence="7" id="KW-0067">ATP-binding</keyword>
<dbReference type="Pfam" id="PF12282">
    <property type="entry name" value="GAF_PdtaS"/>
    <property type="match status" value="1"/>
</dbReference>
<dbReference type="Pfam" id="PF07568">
    <property type="entry name" value="HisKA_2"/>
    <property type="match status" value="1"/>
</dbReference>
<dbReference type="Gene3D" id="3.30.450.280">
    <property type="entry name" value="GAF domain"/>
    <property type="match status" value="1"/>
</dbReference>
<dbReference type="PROSITE" id="PS50109">
    <property type="entry name" value="HIS_KIN"/>
    <property type="match status" value="1"/>
</dbReference>
<evidence type="ECO:0000256" key="8">
    <source>
        <dbReference type="ARBA" id="ARBA00023012"/>
    </source>
</evidence>
<dbReference type="InterPro" id="IPR011495">
    <property type="entry name" value="Sig_transdc_His_kin_sub2_dim/P"/>
</dbReference>
<dbReference type="Proteomes" id="UP000536773">
    <property type="component" value="Unassembled WGS sequence"/>
</dbReference>
<dbReference type="SMART" id="SM00911">
    <property type="entry name" value="HWE_HK"/>
    <property type="match status" value="1"/>
</dbReference>
<evidence type="ECO:0000256" key="5">
    <source>
        <dbReference type="ARBA" id="ARBA00022741"/>
    </source>
</evidence>
<evidence type="ECO:0000313" key="11">
    <source>
        <dbReference type="Proteomes" id="UP000536773"/>
    </source>
</evidence>
<dbReference type="PANTHER" id="PTHR41523">
    <property type="entry name" value="TWO-COMPONENT SYSTEM SENSOR PROTEIN"/>
    <property type="match status" value="1"/>
</dbReference>
<protein>
    <recommendedName>
        <fullName evidence="2">histidine kinase</fullName>
        <ecNumber evidence="2">2.7.13.3</ecNumber>
    </recommendedName>
</protein>
<dbReference type="SMART" id="SM00387">
    <property type="entry name" value="HATPase_c"/>
    <property type="match status" value="1"/>
</dbReference>
<dbReference type="InterPro" id="IPR011102">
    <property type="entry name" value="Sig_transdc_His_kinase_HWE"/>
</dbReference>
<dbReference type="InterPro" id="IPR005467">
    <property type="entry name" value="His_kinase_dom"/>
</dbReference>
<dbReference type="GO" id="GO:0005524">
    <property type="term" value="F:ATP binding"/>
    <property type="evidence" value="ECO:0007669"/>
    <property type="project" value="UniProtKB-KW"/>
</dbReference>
<sequence>MATLEAVCRTQSTLSPVQIHILQNSEELLQFASDLSHRELFVYVPGKDAGTLVLAAHRTPLLQKGRQTETTDPGAVFSRYEEPFNYQVFQTGQALQGEREIEYGRMAPIVSYPFVDNGGGTIAVIAFVGAVEDNREILTETAFLSLQVPMDFHSMYRPLSIQDGVVLVNCNGVVIYADDMADSILHMCGQRGAITGTNIYNTRLDLTGAKKALSQATGLTDDVTLGEAVVSRRVIPILQRGKVRRVISILTERTELHRKEEELMVKTSVIKEIHHRVKNNLQTIASLLRMQMRRTTSEEARDVLKESLNRILSISLVHETLSHHDEENIDISDVAQKLLGLLAHSLVSKDCHVETEFSGEILPLPSDAATSLALVLNELITNAIIHGFEGRSQGTLSITIRRDGDTGLILVCDDGVGMAQAPVDTGRKHLGMAIVRTLIEKDLQGAIAFDDGVPEGTVVTIRFPLPERGE</sequence>
<evidence type="ECO:0000259" key="9">
    <source>
        <dbReference type="PROSITE" id="PS50109"/>
    </source>
</evidence>
<keyword evidence="4" id="KW-0808">Transferase</keyword>
<dbReference type="EC" id="2.7.13.3" evidence="2"/>
<evidence type="ECO:0000256" key="1">
    <source>
        <dbReference type="ARBA" id="ARBA00000085"/>
    </source>
</evidence>
<dbReference type="Pfam" id="PF02518">
    <property type="entry name" value="HATPase_c"/>
    <property type="match status" value="1"/>
</dbReference>
<dbReference type="Gene3D" id="3.30.450.20">
    <property type="entry name" value="PAS domain"/>
    <property type="match status" value="1"/>
</dbReference>
<evidence type="ECO:0000256" key="7">
    <source>
        <dbReference type="ARBA" id="ARBA00022840"/>
    </source>
</evidence>
<comment type="catalytic activity">
    <reaction evidence="1">
        <text>ATP + protein L-histidine = ADP + protein N-phospho-L-histidine.</text>
        <dbReference type="EC" id="2.7.13.3"/>
    </reaction>
</comment>
<dbReference type="PANTHER" id="PTHR41523:SF8">
    <property type="entry name" value="ETHYLENE RESPONSE SENSOR PROTEIN"/>
    <property type="match status" value="1"/>
</dbReference>
<evidence type="ECO:0000256" key="4">
    <source>
        <dbReference type="ARBA" id="ARBA00022679"/>
    </source>
</evidence>
<dbReference type="Gene3D" id="3.30.565.10">
    <property type="entry name" value="Histidine kinase-like ATPase, C-terminal domain"/>
    <property type="match status" value="1"/>
</dbReference>
<dbReference type="InterPro" id="IPR003594">
    <property type="entry name" value="HATPase_dom"/>
</dbReference>
<dbReference type="InterPro" id="IPR036890">
    <property type="entry name" value="HATPase_C_sf"/>
</dbReference>
<feature type="domain" description="Histidine kinase" evidence="9">
    <location>
        <begin position="272"/>
        <end position="467"/>
    </location>
</feature>
<evidence type="ECO:0000256" key="6">
    <source>
        <dbReference type="ARBA" id="ARBA00022777"/>
    </source>
</evidence>
<dbReference type="InterPro" id="IPR022066">
    <property type="entry name" value="PdtaS_GAF"/>
</dbReference>
<dbReference type="RefSeq" id="WP_072014528.1">
    <property type="nucleotide sequence ID" value="NZ_CATZAM010000017.1"/>
</dbReference>
<dbReference type="GO" id="GO:0004673">
    <property type="term" value="F:protein histidine kinase activity"/>
    <property type="evidence" value="ECO:0007669"/>
    <property type="project" value="UniProtKB-EC"/>
</dbReference>
<dbReference type="SUPFAM" id="SSF55874">
    <property type="entry name" value="ATPase domain of HSP90 chaperone/DNA topoisomerase II/histidine kinase"/>
    <property type="match status" value="1"/>
</dbReference>
<dbReference type="GO" id="GO:0000160">
    <property type="term" value="P:phosphorelay signal transduction system"/>
    <property type="evidence" value="ECO:0007669"/>
    <property type="project" value="UniProtKB-KW"/>
</dbReference>
<keyword evidence="8" id="KW-0902">Two-component regulatory system</keyword>